<evidence type="ECO:0000256" key="1">
    <source>
        <dbReference type="SAM" id="Phobius"/>
    </source>
</evidence>
<organism evidence="2 3">
    <name type="scientific">[Anoxybacillus] calidus</name>
    <dbReference type="NCBI Taxonomy" id="575178"/>
    <lineage>
        <taxon>Bacteria</taxon>
        <taxon>Bacillati</taxon>
        <taxon>Bacillota</taxon>
        <taxon>Bacilli</taxon>
        <taxon>Bacillales</taxon>
        <taxon>Anoxybacillaceae</taxon>
        <taxon>Paranoxybacillus</taxon>
    </lineage>
</organism>
<protein>
    <submittedName>
        <fullName evidence="2">Uncharacterized protein</fullName>
    </submittedName>
</protein>
<accession>A0A7V9YXZ3</accession>
<sequence length="42" mass="4990">MNWVRFIPIIFFSATALSLFSFQTVEIIGAIQEMIEYYFHKS</sequence>
<keyword evidence="1" id="KW-0472">Membrane</keyword>
<keyword evidence="1" id="KW-0812">Transmembrane</keyword>
<evidence type="ECO:0000313" key="3">
    <source>
        <dbReference type="Proteomes" id="UP000580891"/>
    </source>
</evidence>
<keyword evidence="3" id="KW-1185">Reference proteome</keyword>
<reference evidence="2 3" key="1">
    <citation type="submission" date="2020-07" db="EMBL/GenBank/DDBJ databases">
        <title>Genomic Encyclopedia of Type Strains, Phase IV (KMG-IV): sequencing the most valuable type-strain genomes for metagenomic binning, comparative biology and taxonomic classification.</title>
        <authorList>
            <person name="Goeker M."/>
        </authorList>
    </citation>
    <scope>NUCLEOTIDE SEQUENCE [LARGE SCALE GENOMIC DNA]</scope>
    <source>
        <strain evidence="2 3">DSM 25220</strain>
    </source>
</reference>
<name>A0A7V9YXZ3_9BACL</name>
<dbReference type="EMBL" id="JACDUU010000001">
    <property type="protein sequence ID" value="MBA2870529.1"/>
    <property type="molecule type" value="Genomic_DNA"/>
</dbReference>
<dbReference type="Proteomes" id="UP000580891">
    <property type="component" value="Unassembled WGS sequence"/>
</dbReference>
<keyword evidence="1" id="KW-1133">Transmembrane helix</keyword>
<feature type="transmembrane region" description="Helical" evidence="1">
    <location>
        <begin position="6"/>
        <end position="31"/>
    </location>
</feature>
<dbReference type="RefSeq" id="WP_281363418.1">
    <property type="nucleotide sequence ID" value="NZ_JACDUU010000001.1"/>
</dbReference>
<evidence type="ECO:0000313" key="2">
    <source>
        <dbReference type="EMBL" id="MBA2870529.1"/>
    </source>
</evidence>
<proteinExistence type="predicted"/>
<gene>
    <name evidence="2" type="ORF">HNQ85_000787</name>
</gene>
<comment type="caution">
    <text evidence="2">The sequence shown here is derived from an EMBL/GenBank/DDBJ whole genome shotgun (WGS) entry which is preliminary data.</text>
</comment>
<dbReference type="AlphaFoldDB" id="A0A7V9YXZ3"/>